<evidence type="ECO:0000313" key="9">
    <source>
        <dbReference type="Proteomes" id="UP000004995"/>
    </source>
</evidence>
<keyword evidence="4" id="KW-0433">Leucine-rich repeat</keyword>
<dbReference type="PANTHER" id="PTHR48054">
    <property type="entry name" value="RECEPTOR KINASE-LIKE PROTEIN XA21"/>
    <property type="match status" value="1"/>
</dbReference>
<dbReference type="SMART" id="SM00369">
    <property type="entry name" value="LRR_TYP"/>
    <property type="match status" value="6"/>
</dbReference>
<name>K3YYB0_SETIT</name>
<dbReference type="Gramene" id="KQL28684">
    <property type="protein sequence ID" value="KQL28684"/>
    <property type="gene ID" value="SETIT_019260mg"/>
</dbReference>
<evidence type="ECO:0000256" key="1">
    <source>
        <dbReference type="ARBA" id="ARBA00004236"/>
    </source>
</evidence>
<dbReference type="AlphaFoldDB" id="K3YYB0"/>
<evidence type="ECO:0000256" key="2">
    <source>
        <dbReference type="ARBA" id="ARBA00009592"/>
    </source>
</evidence>
<dbReference type="SUPFAM" id="SSF52047">
    <property type="entry name" value="RNI-like"/>
    <property type="match status" value="1"/>
</dbReference>
<comment type="subcellular location">
    <subcellularLocation>
        <location evidence="1">Cell membrane</location>
    </subcellularLocation>
</comment>
<dbReference type="EnsemblPlants" id="KQL28684">
    <property type="protein sequence ID" value="KQL28684"/>
    <property type="gene ID" value="SETIT_019260mg"/>
</dbReference>
<dbReference type="InterPro" id="IPR052592">
    <property type="entry name" value="LRR-RLK"/>
</dbReference>
<reference evidence="8" key="2">
    <citation type="submission" date="2018-08" db="UniProtKB">
        <authorList>
            <consortium name="EnsemblPlants"/>
        </authorList>
    </citation>
    <scope>IDENTIFICATION</scope>
    <source>
        <strain evidence="8">Yugu1</strain>
    </source>
</reference>
<dbReference type="eggNOG" id="KOG0619">
    <property type="taxonomic scope" value="Eukaryota"/>
</dbReference>
<dbReference type="SUPFAM" id="SSF52058">
    <property type="entry name" value="L domain-like"/>
    <property type="match status" value="1"/>
</dbReference>
<dbReference type="InterPro" id="IPR032675">
    <property type="entry name" value="LRR_dom_sf"/>
</dbReference>
<dbReference type="OMA" id="FMASSHQ"/>
<keyword evidence="6" id="KW-0472">Membrane</keyword>
<dbReference type="STRING" id="4555.K3YYB0"/>
<proteinExistence type="inferred from homology"/>
<dbReference type="EMBL" id="AGNK02000116">
    <property type="status" value="NOT_ANNOTATED_CDS"/>
    <property type="molecule type" value="Genomic_DNA"/>
</dbReference>
<dbReference type="InterPro" id="IPR003591">
    <property type="entry name" value="Leu-rich_rpt_typical-subtyp"/>
</dbReference>
<reference evidence="9" key="1">
    <citation type="journal article" date="2012" name="Nat. Biotechnol.">
        <title>Reference genome sequence of the model plant Setaria.</title>
        <authorList>
            <person name="Bennetzen J.L."/>
            <person name="Schmutz J."/>
            <person name="Wang H."/>
            <person name="Percifield R."/>
            <person name="Hawkins J."/>
            <person name="Pontaroli A.C."/>
            <person name="Estep M."/>
            <person name="Feng L."/>
            <person name="Vaughn J.N."/>
            <person name="Grimwood J."/>
            <person name="Jenkins J."/>
            <person name="Barry K."/>
            <person name="Lindquist E."/>
            <person name="Hellsten U."/>
            <person name="Deshpande S."/>
            <person name="Wang X."/>
            <person name="Wu X."/>
            <person name="Mitros T."/>
            <person name="Triplett J."/>
            <person name="Yang X."/>
            <person name="Ye C.Y."/>
            <person name="Mauro-Herrera M."/>
            <person name="Wang L."/>
            <person name="Li P."/>
            <person name="Sharma M."/>
            <person name="Sharma R."/>
            <person name="Ronald P.C."/>
            <person name="Panaud O."/>
            <person name="Kellogg E.A."/>
            <person name="Brutnell T.P."/>
            <person name="Doust A.N."/>
            <person name="Tuskan G.A."/>
            <person name="Rokhsar D."/>
            <person name="Devos K.M."/>
        </authorList>
    </citation>
    <scope>NUCLEOTIDE SEQUENCE [LARGE SCALE GENOMIC DNA]</scope>
    <source>
        <strain evidence="9">cv. Yugu1</strain>
    </source>
</reference>
<dbReference type="PANTHER" id="PTHR48054:SF82">
    <property type="entry name" value="LRR RECEPTOR-LIKE SERINE_THREONINE-PROTEIN KINASE FLS2"/>
    <property type="match status" value="1"/>
</dbReference>
<evidence type="ECO:0000256" key="4">
    <source>
        <dbReference type="ARBA" id="ARBA00022614"/>
    </source>
</evidence>
<evidence type="ECO:0000313" key="8">
    <source>
        <dbReference type="EnsemblPlants" id="KQL28684"/>
    </source>
</evidence>
<dbReference type="Pfam" id="PF13855">
    <property type="entry name" value="LRR_8"/>
    <property type="match status" value="1"/>
</dbReference>
<dbReference type="InParanoid" id="K3YYB0"/>
<keyword evidence="3" id="KW-1003">Cell membrane</keyword>
<evidence type="ECO:0000256" key="7">
    <source>
        <dbReference type="SAM" id="MobiDB-lite"/>
    </source>
</evidence>
<sequence length="502" mass="55047">MSGELPPTLSNCTSLITIDFSSNNFSGGLKEVNFSNLPNLKTIDLMLNNFSGTIPKSIYSCINLTALRLSSNKFHGQLSERIGNLKSLAFLSLVDNSLTNITSALQILSSCRNLTTLLIGTNFKNEAMPKDDAIDGFWNLRVLFLNDCSLSGNIPLWLSKLTNLEMLLLYNNELTGPIPDWINSLIFLFHINMYNNSLTGEIPTALMSMPMLEKDKVAPKPFELPIYTRSRQYRMAISFSTMLRVGRNNLTGVIPEEIGQLKALVSLDLRSNKLIGVIPQSICNLSNLEALDLSGKHLTGTIPIGLNNLHFVSKFNISNNDLEGPIPINGQLITFPRTSFEGNPDLGGNVIRGSIPDSIGELKGLQELQLGHNNMSEELPSTLGNCTDLRSINLGCNYFSGELTGFNFSTLTNLKSLDLMRNNFNGTFPESIYSSPGQPQPCNQALAPRHPLYDGPFARHPGPPAAYLLAHAPSSSTMAASPRRHGHVGTRDDGLEPHLHTH</sequence>
<evidence type="ECO:0000256" key="5">
    <source>
        <dbReference type="ARBA" id="ARBA00022737"/>
    </source>
</evidence>
<keyword evidence="9" id="KW-1185">Reference proteome</keyword>
<dbReference type="InterPro" id="IPR001611">
    <property type="entry name" value="Leu-rich_rpt"/>
</dbReference>
<protein>
    <recommendedName>
        <fullName evidence="10">Leucine-rich repeat-containing N-terminal plant-type domain-containing protein</fullName>
    </recommendedName>
</protein>
<dbReference type="Gene3D" id="3.80.10.10">
    <property type="entry name" value="Ribonuclease Inhibitor"/>
    <property type="match status" value="2"/>
</dbReference>
<dbReference type="GO" id="GO:0005886">
    <property type="term" value="C:plasma membrane"/>
    <property type="evidence" value="ECO:0007669"/>
    <property type="project" value="UniProtKB-SubCell"/>
</dbReference>
<dbReference type="Pfam" id="PF00560">
    <property type="entry name" value="LRR_1"/>
    <property type="match status" value="7"/>
</dbReference>
<dbReference type="Proteomes" id="UP000004995">
    <property type="component" value="Unassembled WGS sequence"/>
</dbReference>
<comment type="similarity">
    <text evidence="2">Belongs to the RLP family.</text>
</comment>
<feature type="region of interest" description="Disordered" evidence="7">
    <location>
        <begin position="474"/>
        <end position="502"/>
    </location>
</feature>
<evidence type="ECO:0000256" key="6">
    <source>
        <dbReference type="ARBA" id="ARBA00023136"/>
    </source>
</evidence>
<keyword evidence="5" id="KW-0677">Repeat</keyword>
<evidence type="ECO:0000256" key="3">
    <source>
        <dbReference type="ARBA" id="ARBA00022475"/>
    </source>
</evidence>
<organism evidence="8 9">
    <name type="scientific">Setaria italica</name>
    <name type="common">Foxtail millet</name>
    <name type="synonym">Panicum italicum</name>
    <dbReference type="NCBI Taxonomy" id="4555"/>
    <lineage>
        <taxon>Eukaryota</taxon>
        <taxon>Viridiplantae</taxon>
        <taxon>Streptophyta</taxon>
        <taxon>Embryophyta</taxon>
        <taxon>Tracheophyta</taxon>
        <taxon>Spermatophyta</taxon>
        <taxon>Magnoliopsida</taxon>
        <taxon>Liliopsida</taxon>
        <taxon>Poales</taxon>
        <taxon>Poaceae</taxon>
        <taxon>PACMAD clade</taxon>
        <taxon>Panicoideae</taxon>
        <taxon>Panicodae</taxon>
        <taxon>Paniceae</taxon>
        <taxon>Cenchrinae</taxon>
        <taxon>Setaria</taxon>
    </lineage>
</organism>
<accession>K3YYB0</accession>
<dbReference type="FunFam" id="3.80.10.10:FF:000213">
    <property type="entry name" value="Tyrosine-sulfated glycopeptide receptor 1"/>
    <property type="match status" value="1"/>
</dbReference>
<dbReference type="HOGENOM" id="CLU_543381_0_0_1"/>
<feature type="compositionally biased region" description="Basic and acidic residues" evidence="7">
    <location>
        <begin position="489"/>
        <end position="502"/>
    </location>
</feature>
<evidence type="ECO:0008006" key="10">
    <source>
        <dbReference type="Google" id="ProtNLM"/>
    </source>
</evidence>